<organism evidence="1 2">
    <name type="scientific">Didymella glomerata</name>
    <dbReference type="NCBI Taxonomy" id="749621"/>
    <lineage>
        <taxon>Eukaryota</taxon>
        <taxon>Fungi</taxon>
        <taxon>Dikarya</taxon>
        <taxon>Ascomycota</taxon>
        <taxon>Pezizomycotina</taxon>
        <taxon>Dothideomycetes</taxon>
        <taxon>Pleosporomycetidae</taxon>
        <taxon>Pleosporales</taxon>
        <taxon>Pleosporineae</taxon>
        <taxon>Didymellaceae</taxon>
        <taxon>Didymella</taxon>
    </lineage>
</organism>
<protein>
    <submittedName>
        <fullName evidence="1">Uncharacterized protein</fullName>
    </submittedName>
</protein>
<reference evidence="1" key="1">
    <citation type="submission" date="2022-10" db="EMBL/GenBank/DDBJ databases">
        <title>Tapping the CABI collections for fungal endophytes: first genome assemblies for Collariella, Neodidymelliopsis, Ascochyta clinopodiicola, Didymella pomorum, Didymosphaeria variabile, Neocosmospora piperis and Neocucurbitaria cava.</title>
        <authorList>
            <person name="Hill R."/>
        </authorList>
    </citation>
    <scope>NUCLEOTIDE SEQUENCE</scope>
    <source>
        <strain evidence="1">IMI 360193</strain>
    </source>
</reference>
<gene>
    <name evidence="1" type="ORF">N0V87_005041</name>
</gene>
<dbReference type="AlphaFoldDB" id="A0A9W9C079"/>
<dbReference type="EMBL" id="JAPEUV010000043">
    <property type="protein sequence ID" value="KAJ4337021.1"/>
    <property type="molecule type" value="Genomic_DNA"/>
</dbReference>
<keyword evidence="2" id="KW-1185">Reference proteome</keyword>
<evidence type="ECO:0000313" key="1">
    <source>
        <dbReference type="EMBL" id="KAJ4337021.1"/>
    </source>
</evidence>
<accession>A0A9W9C079</accession>
<name>A0A9W9C079_9PLEO</name>
<comment type="caution">
    <text evidence="1">The sequence shown here is derived from an EMBL/GenBank/DDBJ whole genome shotgun (WGS) entry which is preliminary data.</text>
</comment>
<evidence type="ECO:0000313" key="2">
    <source>
        <dbReference type="Proteomes" id="UP001140562"/>
    </source>
</evidence>
<proteinExistence type="predicted"/>
<sequence length="132" mass="15546">MLAVNKTIVTDYTCAFHQTPEQHIITTIQYAYSNIPSNRVVLQWLANEFHKEWLEKWDSDNKVLEDLPKAFLIRVLRRGSLLGLAEMRTKKSKPCYLEHGSEKQERECGDLHMVFYEEFQYGYDDLGNTIMI</sequence>
<dbReference type="OrthoDB" id="194443at2759"/>
<dbReference type="Proteomes" id="UP001140562">
    <property type="component" value="Unassembled WGS sequence"/>
</dbReference>